<dbReference type="Proteomes" id="UP001500282">
    <property type="component" value="Unassembled WGS sequence"/>
</dbReference>
<protein>
    <submittedName>
        <fullName evidence="1">Uncharacterized protein</fullName>
    </submittedName>
</protein>
<proteinExistence type="predicted"/>
<sequence length="66" mass="7037">MENDKAACPAVTVLGLAVLTGARLHRMLWLALNATDRIGASIVPVAPCPRVGPNFLAARARRAEWS</sequence>
<name>A0ABN1WLJ4_9ACTN</name>
<accession>A0ABN1WLJ4</accession>
<reference evidence="1 2" key="1">
    <citation type="journal article" date="2019" name="Int. J. Syst. Evol. Microbiol.">
        <title>The Global Catalogue of Microorganisms (GCM) 10K type strain sequencing project: providing services to taxonomists for standard genome sequencing and annotation.</title>
        <authorList>
            <consortium name="The Broad Institute Genomics Platform"/>
            <consortium name="The Broad Institute Genome Sequencing Center for Infectious Disease"/>
            <person name="Wu L."/>
            <person name="Ma J."/>
        </authorList>
    </citation>
    <scope>NUCLEOTIDE SEQUENCE [LARGE SCALE GENOMIC DNA]</scope>
    <source>
        <strain evidence="1 2">JCM 11448</strain>
    </source>
</reference>
<keyword evidence="2" id="KW-1185">Reference proteome</keyword>
<dbReference type="EMBL" id="BAAAIH010000002">
    <property type="protein sequence ID" value="GAA1250736.1"/>
    <property type="molecule type" value="Genomic_DNA"/>
</dbReference>
<evidence type="ECO:0000313" key="1">
    <source>
        <dbReference type="EMBL" id="GAA1250736.1"/>
    </source>
</evidence>
<organism evidence="1 2">
    <name type="scientific">Streptomyces javensis</name>
    <dbReference type="NCBI Taxonomy" id="114698"/>
    <lineage>
        <taxon>Bacteria</taxon>
        <taxon>Bacillati</taxon>
        <taxon>Actinomycetota</taxon>
        <taxon>Actinomycetes</taxon>
        <taxon>Kitasatosporales</taxon>
        <taxon>Streptomycetaceae</taxon>
        <taxon>Streptomyces</taxon>
        <taxon>Streptomyces violaceusniger group</taxon>
    </lineage>
</organism>
<gene>
    <name evidence="1" type="ORF">GCM10009579_05600</name>
</gene>
<comment type="caution">
    <text evidence="1">The sequence shown here is derived from an EMBL/GenBank/DDBJ whole genome shotgun (WGS) entry which is preliminary data.</text>
</comment>
<evidence type="ECO:0000313" key="2">
    <source>
        <dbReference type="Proteomes" id="UP001500282"/>
    </source>
</evidence>